<dbReference type="Gene3D" id="1.20.120.530">
    <property type="entry name" value="GntR ligand-binding domain-like"/>
    <property type="match status" value="1"/>
</dbReference>
<evidence type="ECO:0000313" key="9">
    <source>
        <dbReference type="Proteomes" id="UP000253941"/>
    </source>
</evidence>
<gene>
    <name evidence="8" type="ORF">DRB17_11055</name>
</gene>
<reference evidence="8 9" key="1">
    <citation type="submission" date="2018-07" db="EMBL/GenBank/DDBJ databases">
        <title>Venubactetium sediminum gen. nov., sp. nov., isolated from a marine solar saltern.</title>
        <authorList>
            <person name="Wang S."/>
        </authorList>
    </citation>
    <scope>NUCLEOTIDE SEQUENCE [LARGE SCALE GENOMIC DNA]</scope>
    <source>
        <strain evidence="8 9">WD2A32</strain>
    </source>
</reference>
<evidence type="ECO:0000256" key="6">
    <source>
        <dbReference type="ARBA" id="ARBA00039592"/>
    </source>
</evidence>
<dbReference type="InterPro" id="IPR000524">
    <property type="entry name" value="Tscrpt_reg_HTH_GntR"/>
</dbReference>
<dbReference type="PANTHER" id="PTHR43537">
    <property type="entry name" value="TRANSCRIPTIONAL REGULATOR, GNTR FAMILY"/>
    <property type="match status" value="1"/>
</dbReference>
<evidence type="ECO:0000259" key="7">
    <source>
        <dbReference type="PROSITE" id="PS50949"/>
    </source>
</evidence>
<evidence type="ECO:0000256" key="2">
    <source>
        <dbReference type="ARBA" id="ARBA00023015"/>
    </source>
</evidence>
<dbReference type="GO" id="GO:0003700">
    <property type="term" value="F:DNA-binding transcription factor activity"/>
    <property type="evidence" value="ECO:0007669"/>
    <property type="project" value="InterPro"/>
</dbReference>
<dbReference type="PROSITE" id="PS50949">
    <property type="entry name" value="HTH_GNTR"/>
    <property type="match status" value="1"/>
</dbReference>
<evidence type="ECO:0000256" key="5">
    <source>
        <dbReference type="ARBA" id="ARBA00037357"/>
    </source>
</evidence>
<keyword evidence="1" id="KW-0678">Repressor</keyword>
<protein>
    <recommendedName>
        <fullName evidence="6">Pyruvate dehydrogenase complex repressor</fullName>
    </recommendedName>
</protein>
<evidence type="ECO:0000313" key="8">
    <source>
        <dbReference type="EMBL" id="RDD61727.1"/>
    </source>
</evidence>
<keyword evidence="2" id="KW-0805">Transcription regulation</keyword>
<name>A0A369TC39_9PROT</name>
<proteinExistence type="predicted"/>
<dbReference type="InterPro" id="IPR011711">
    <property type="entry name" value="GntR_C"/>
</dbReference>
<comment type="caution">
    <text evidence="8">The sequence shown here is derived from an EMBL/GenBank/DDBJ whole genome shotgun (WGS) entry which is preliminary data.</text>
</comment>
<sequence>MKLIAAGTLAPGERLPGERQLAEMMNVSRVSVRAALQHLKAQGFISAVQGGGTRVTAAPESADSPLMRLVSADAKNYYELAEIRAGVEVWAARRAAGQATPEQIAEIGRQLKAMADPARGNGHKTGDDHAFHLAIAKASNSAVYMHLMEMLSNVLERNIDYHRSTLCAGPDDDARLLAQHRRIFEAISARDPEGAATAMHEHLNDMLAHYANIPGGPVSEEALQQAG</sequence>
<keyword evidence="3" id="KW-0238">DNA-binding</keyword>
<keyword evidence="4" id="KW-0804">Transcription</keyword>
<dbReference type="CDD" id="cd07377">
    <property type="entry name" value="WHTH_GntR"/>
    <property type="match status" value="1"/>
</dbReference>
<evidence type="ECO:0000256" key="1">
    <source>
        <dbReference type="ARBA" id="ARBA00022491"/>
    </source>
</evidence>
<evidence type="ECO:0000256" key="4">
    <source>
        <dbReference type="ARBA" id="ARBA00023163"/>
    </source>
</evidence>
<dbReference type="AlphaFoldDB" id="A0A369TC39"/>
<dbReference type="Pfam" id="PF00392">
    <property type="entry name" value="GntR"/>
    <property type="match status" value="1"/>
</dbReference>
<dbReference type="Proteomes" id="UP000253941">
    <property type="component" value="Unassembled WGS sequence"/>
</dbReference>
<dbReference type="InterPro" id="IPR036390">
    <property type="entry name" value="WH_DNA-bd_sf"/>
</dbReference>
<dbReference type="PANTHER" id="PTHR43537:SF34">
    <property type="entry name" value="PYRUVATE DEHYDROGENASE COMPLEX REPRESSOR"/>
    <property type="match status" value="1"/>
</dbReference>
<dbReference type="SUPFAM" id="SSF46785">
    <property type="entry name" value="Winged helix' DNA-binding domain"/>
    <property type="match status" value="1"/>
</dbReference>
<dbReference type="SMART" id="SM00895">
    <property type="entry name" value="FCD"/>
    <property type="match status" value="1"/>
</dbReference>
<dbReference type="EMBL" id="QPMH01000009">
    <property type="protein sequence ID" value="RDD61727.1"/>
    <property type="molecule type" value="Genomic_DNA"/>
</dbReference>
<dbReference type="SUPFAM" id="SSF48008">
    <property type="entry name" value="GntR ligand-binding domain-like"/>
    <property type="match status" value="1"/>
</dbReference>
<organism evidence="8 9">
    <name type="scientific">Ferruginivarius sediminum</name>
    <dbReference type="NCBI Taxonomy" id="2661937"/>
    <lineage>
        <taxon>Bacteria</taxon>
        <taxon>Pseudomonadati</taxon>
        <taxon>Pseudomonadota</taxon>
        <taxon>Alphaproteobacteria</taxon>
        <taxon>Rhodospirillales</taxon>
        <taxon>Rhodospirillaceae</taxon>
        <taxon>Ferruginivarius</taxon>
    </lineage>
</organism>
<comment type="function">
    <text evidence="5">Transcriptional repressor for the pyruvate dehydrogenase complex genes aceEF and lpd.</text>
</comment>
<dbReference type="Gene3D" id="1.10.10.10">
    <property type="entry name" value="Winged helix-like DNA-binding domain superfamily/Winged helix DNA-binding domain"/>
    <property type="match status" value="1"/>
</dbReference>
<dbReference type="InterPro" id="IPR008920">
    <property type="entry name" value="TF_FadR/GntR_C"/>
</dbReference>
<feature type="domain" description="HTH gntR-type" evidence="7">
    <location>
        <begin position="1"/>
        <end position="58"/>
    </location>
</feature>
<accession>A0A369TC39</accession>
<dbReference type="GO" id="GO:0003677">
    <property type="term" value="F:DNA binding"/>
    <property type="evidence" value="ECO:0007669"/>
    <property type="project" value="UniProtKB-KW"/>
</dbReference>
<keyword evidence="9" id="KW-1185">Reference proteome</keyword>
<dbReference type="Pfam" id="PF07729">
    <property type="entry name" value="FCD"/>
    <property type="match status" value="1"/>
</dbReference>
<evidence type="ECO:0000256" key="3">
    <source>
        <dbReference type="ARBA" id="ARBA00023125"/>
    </source>
</evidence>
<dbReference type="InterPro" id="IPR036388">
    <property type="entry name" value="WH-like_DNA-bd_sf"/>
</dbReference>
<dbReference type="PRINTS" id="PR00035">
    <property type="entry name" value="HTHGNTR"/>
</dbReference>
<dbReference type="SMART" id="SM00345">
    <property type="entry name" value="HTH_GNTR"/>
    <property type="match status" value="1"/>
</dbReference>